<dbReference type="Gene3D" id="1.10.10.10">
    <property type="entry name" value="Winged helix-like DNA-binding domain superfamily/Winged helix DNA-binding domain"/>
    <property type="match status" value="1"/>
</dbReference>
<name>A0A4V6Q2E3_9ACTN</name>
<evidence type="ECO:0000256" key="3">
    <source>
        <dbReference type="ARBA" id="ARBA00023163"/>
    </source>
</evidence>
<dbReference type="PANTHER" id="PTHR33204">
    <property type="entry name" value="TRANSCRIPTIONAL REGULATOR, MARR FAMILY"/>
    <property type="match status" value="1"/>
</dbReference>
<keyword evidence="1" id="KW-0805">Transcription regulation</keyword>
<keyword evidence="3" id="KW-0804">Transcription</keyword>
<dbReference type="InterPro" id="IPR036388">
    <property type="entry name" value="WH-like_DNA-bd_sf"/>
</dbReference>
<proteinExistence type="predicted"/>
<accession>A0A4V6Q2E3</accession>
<organism evidence="5 6">
    <name type="scientific">Naumannella halotolerans</name>
    <dbReference type="NCBI Taxonomy" id="993414"/>
    <lineage>
        <taxon>Bacteria</taxon>
        <taxon>Bacillati</taxon>
        <taxon>Actinomycetota</taxon>
        <taxon>Actinomycetes</taxon>
        <taxon>Propionibacteriales</taxon>
        <taxon>Propionibacteriaceae</taxon>
        <taxon>Naumannella</taxon>
    </lineage>
</organism>
<dbReference type="GO" id="GO:0003677">
    <property type="term" value="F:DNA binding"/>
    <property type="evidence" value="ECO:0007669"/>
    <property type="project" value="UniProtKB-KW"/>
</dbReference>
<reference evidence="5 6" key="1">
    <citation type="submission" date="2019-03" db="EMBL/GenBank/DDBJ databases">
        <title>Genomic Encyclopedia of Archaeal and Bacterial Type Strains, Phase II (KMG-II): from individual species to whole genera.</title>
        <authorList>
            <person name="Goeker M."/>
        </authorList>
    </citation>
    <scope>NUCLEOTIDE SEQUENCE [LARGE SCALE GENOMIC DNA]</scope>
    <source>
        <strain evidence="5 6">DSM 24323</strain>
    </source>
</reference>
<dbReference type="OrthoDB" id="9792527at2"/>
<dbReference type="CDD" id="cd00090">
    <property type="entry name" value="HTH_ARSR"/>
    <property type="match status" value="1"/>
</dbReference>
<feature type="domain" description="HTH hxlR-type" evidence="4">
    <location>
        <begin position="14"/>
        <end position="111"/>
    </location>
</feature>
<dbReference type="PROSITE" id="PS51118">
    <property type="entry name" value="HTH_HXLR"/>
    <property type="match status" value="1"/>
</dbReference>
<gene>
    <name evidence="5" type="ORF">CLV29_1640</name>
</gene>
<sequence>MGERKTYGSYNDGCAAAHALDLIGDRWTMIVVRELLLGPKRFSDLQRDVMGIGPTILTRRLGELVQAGIAVKTEVDGLPGEHYELTSWGHGLERVNNELAAWAVASPSLPWDADMSPDTLVLTMRAHARPRPDLVTSPATVALRLTDSRRAAAGEYVTYLARLAPDETTIVREPSPSASTADLTATTRALKAIILGQDQYTPSTPGIITTGDPKPVQWLLAATRLS</sequence>
<evidence type="ECO:0000313" key="5">
    <source>
        <dbReference type="EMBL" id="TDT33998.1"/>
    </source>
</evidence>
<evidence type="ECO:0000256" key="1">
    <source>
        <dbReference type="ARBA" id="ARBA00023015"/>
    </source>
</evidence>
<dbReference type="EMBL" id="SOAW01000001">
    <property type="protein sequence ID" value="TDT33998.1"/>
    <property type="molecule type" value="Genomic_DNA"/>
</dbReference>
<dbReference type="AlphaFoldDB" id="A0A4V6Q2E3"/>
<dbReference type="Pfam" id="PF01638">
    <property type="entry name" value="HxlR"/>
    <property type="match status" value="1"/>
</dbReference>
<dbReference type="Proteomes" id="UP000295371">
    <property type="component" value="Unassembled WGS sequence"/>
</dbReference>
<keyword evidence="2 5" id="KW-0238">DNA-binding</keyword>
<dbReference type="InterPro" id="IPR011991">
    <property type="entry name" value="ArsR-like_HTH"/>
</dbReference>
<evidence type="ECO:0000259" key="4">
    <source>
        <dbReference type="PROSITE" id="PS51118"/>
    </source>
</evidence>
<dbReference type="InterPro" id="IPR002577">
    <property type="entry name" value="HTH_HxlR"/>
</dbReference>
<dbReference type="PANTHER" id="PTHR33204:SF18">
    <property type="entry name" value="TRANSCRIPTIONAL REGULATORY PROTEIN"/>
    <property type="match status" value="1"/>
</dbReference>
<dbReference type="RefSeq" id="WP_133754425.1">
    <property type="nucleotide sequence ID" value="NZ_CP171129.1"/>
</dbReference>
<evidence type="ECO:0000256" key="2">
    <source>
        <dbReference type="ARBA" id="ARBA00023125"/>
    </source>
</evidence>
<dbReference type="SUPFAM" id="SSF46785">
    <property type="entry name" value="Winged helix' DNA-binding domain"/>
    <property type="match status" value="1"/>
</dbReference>
<comment type="caution">
    <text evidence="5">The sequence shown here is derived from an EMBL/GenBank/DDBJ whole genome shotgun (WGS) entry which is preliminary data.</text>
</comment>
<evidence type="ECO:0000313" key="6">
    <source>
        <dbReference type="Proteomes" id="UP000295371"/>
    </source>
</evidence>
<keyword evidence="6" id="KW-1185">Reference proteome</keyword>
<protein>
    <submittedName>
        <fullName evidence="5">DNA-binding HxlR family transcriptional regulator</fullName>
    </submittedName>
</protein>
<dbReference type="InterPro" id="IPR036390">
    <property type="entry name" value="WH_DNA-bd_sf"/>
</dbReference>